<dbReference type="Proteomes" id="UP000179524">
    <property type="component" value="Unassembled WGS sequence"/>
</dbReference>
<evidence type="ECO:0000313" key="10">
    <source>
        <dbReference type="EMBL" id="OIJ17522.1"/>
    </source>
</evidence>
<dbReference type="GO" id="GO:0003848">
    <property type="term" value="F:2-amino-4-hydroxy-6-hydroxymethyldihydropteridine diphosphokinase activity"/>
    <property type="evidence" value="ECO:0007669"/>
    <property type="project" value="UniProtKB-EC"/>
</dbReference>
<evidence type="ECO:0000256" key="4">
    <source>
        <dbReference type="ARBA" id="ARBA00022679"/>
    </source>
</evidence>
<dbReference type="GO" id="GO:0005524">
    <property type="term" value="F:ATP binding"/>
    <property type="evidence" value="ECO:0007669"/>
    <property type="project" value="UniProtKB-KW"/>
</dbReference>
<evidence type="ECO:0000256" key="1">
    <source>
        <dbReference type="ARBA" id="ARBA00000198"/>
    </source>
</evidence>
<dbReference type="GO" id="GO:0046656">
    <property type="term" value="P:folic acid biosynthetic process"/>
    <property type="evidence" value="ECO:0007669"/>
    <property type="project" value="UniProtKB-KW"/>
</dbReference>
<dbReference type="UniPathway" id="UPA00077">
    <property type="reaction ID" value="UER00155"/>
</dbReference>
<protein>
    <recommendedName>
        <fullName evidence="3">2-amino-4-hydroxy-6-hydroxymethyldihydropteridine diphosphokinase</fullName>
        <ecNumber evidence="3">2.7.6.3</ecNumber>
    </recommendedName>
</protein>
<dbReference type="PANTHER" id="PTHR43071:SF1">
    <property type="entry name" value="2-AMINO-4-HYDROXY-6-HYDROXYMETHYLDIHYDROPTERIDINE PYROPHOSPHOKINASE"/>
    <property type="match status" value="1"/>
</dbReference>
<comment type="catalytic activity">
    <reaction evidence="1">
        <text>6-hydroxymethyl-7,8-dihydropterin + ATP = (7,8-dihydropterin-6-yl)methyl diphosphate + AMP + H(+)</text>
        <dbReference type="Rhea" id="RHEA:11412"/>
        <dbReference type="ChEBI" id="CHEBI:15378"/>
        <dbReference type="ChEBI" id="CHEBI:30616"/>
        <dbReference type="ChEBI" id="CHEBI:44841"/>
        <dbReference type="ChEBI" id="CHEBI:72950"/>
        <dbReference type="ChEBI" id="CHEBI:456215"/>
        <dbReference type="EC" id="2.7.6.3"/>
    </reaction>
</comment>
<dbReference type="RefSeq" id="WP_071308247.1">
    <property type="nucleotide sequence ID" value="NZ_MLQR01000001.1"/>
</dbReference>
<dbReference type="AlphaFoldDB" id="A0A1S2LYE3"/>
<keyword evidence="4" id="KW-0808">Transferase</keyword>
<dbReference type="GO" id="GO:0046654">
    <property type="term" value="P:tetrahydrofolate biosynthetic process"/>
    <property type="evidence" value="ECO:0007669"/>
    <property type="project" value="UniProtKB-UniPathway"/>
</dbReference>
<comment type="pathway">
    <text evidence="2">Cofactor biosynthesis; tetrahydrofolate biosynthesis; 2-amino-4-hydroxy-6-hydroxymethyl-7,8-dihydropteridine diphosphate from 7,8-dihydroneopterin triphosphate: step 4/4.</text>
</comment>
<name>A0A1S2LYE3_9BACI</name>
<organism evidence="10 11">
    <name type="scientific">Anaerobacillus alkalilacustris</name>
    <dbReference type="NCBI Taxonomy" id="393763"/>
    <lineage>
        <taxon>Bacteria</taxon>
        <taxon>Bacillati</taxon>
        <taxon>Bacillota</taxon>
        <taxon>Bacilli</taxon>
        <taxon>Bacillales</taxon>
        <taxon>Bacillaceae</taxon>
        <taxon>Anaerobacillus</taxon>
    </lineage>
</organism>
<dbReference type="OrthoDB" id="9808041at2"/>
<evidence type="ECO:0000256" key="8">
    <source>
        <dbReference type="ARBA" id="ARBA00022909"/>
    </source>
</evidence>
<dbReference type="PANTHER" id="PTHR43071">
    <property type="entry name" value="2-AMINO-4-HYDROXY-6-HYDROXYMETHYLDIHYDROPTERIDINE PYROPHOSPHOKINASE"/>
    <property type="match status" value="1"/>
</dbReference>
<dbReference type="GO" id="GO:0016301">
    <property type="term" value="F:kinase activity"/>
    <property type="evidence" value="ECO:0007669"/>
    <property type="project" value="UniProtKB-KW"/>
</dbReference>
<evidence type="ECO:0000256" key="5">
    <source>
        <dbReference type="ARBA" id="ARBA00022741"/>
    </source>
</evidence>
<evidence type="ECO:0000256" key="7">
    <source>
        <dbReference type="ARBA" id="ARBA00022840"/>
    </source>
</evidence>
<evidence type="ECO:0000256" key="6">
    <source>
        <dbReference type="ARBA" id="ARBA00022777"/>
    </source>
</evidence>
<dbReference type="Pfam" id="PF01288">
    <property type="entry name" value="HPPK"/>
    <property type="match status" value="1"/>
</dbReference>
<accession>A0A1S2LYE3</accession>
<keyword evidence="6 10" id="KW-0418">Kinase</keyword>
<keyword evidence="11" id="KW-1185">Reference proteome</keyword>
<dbReference type="InterPro" id="IPR000550">
    <property type="entry name" value="Hppk"/>
</dbReference>
<evidence type="ECO:0000256" key="3">
    <source>
        <dbReference type="ARBA" id="ARBA00013253"/>
    </source>
</evidence>
<dbReference type="InterPro" id="IPR035907">
    <property type="entry name" value="Hppk_sf"/>
</dbReference>
<evidence type="ECO:0000259" key="9">
    <source>
        <dbReference type="PROSITE" id="PS00794"/>
    </source>
</evidence>
<keyword evidence="5" id="KW-0547">Nucleotide-binding</keyword>
<reference evidence="10 11" key="1">
    <citation type="submission" date="2016-10" db="EMBL/GenBank/DDBJ databases">
        <title>Draft genome sequences of four alkaliphilic bacteria belonging to the Anaerobacillus genus.</title>
        <authorList>
            <person name="Bassil N.M."/>
            <person name="Lloyd J.R."/>
        </authorList>
    </citation>
    <scope>NUCLEOTIDE SEQUENCE [LARGE SCALE GENOMIC DNA]</scope>
    <source>
        <strain evidence="10 11">DSM 18345</strain>
    </source>
</reference>
<comment type="caution">
    <text evidence="10">The sequence shown here is derived from an EMBL/GenBank/DDBJ whole genome shotgun (WGS) entry which is preliminary data.</text>
</comment>
<feature type="domain" description="7,8-dihydro-6-hydroxymethylpterin-pyrophosphokinase" evidence="9">
    <location>
        <begin position="91"/>
        <end position="102"/>
    </location>
</feature>
<dbReference type="Gene3D" id="3.30.70.560">
    <property type="entry name" value="7,8-Dihydro-6-hydroxymethylpterin-pyrophosphokinase HPPK"/>
    <property type="match status" value="1"/>
</dbReference>
<dbReference type="PROSITE" id="PS00794">
    <property type="entry name" value="HPPK"/>
    <property type="match status" value="1"/>
</dbReference>
<dbReference type="NCBIfam" id="TIGR01498">
    <property type="entry name" value="folK"/>
    <property type="match status" value="1"/>
</dbReference>
<proteinExistence type="predicted"/>
<dbReference type="EC" id="2.7.6.3" evidence="3"/>
<sequence length="177" mass="20715">MTNENTVYLSMGSNMGNRLSFLKYAAKCMKEDVNISLTRYSSIYETAPIGYTDQENFLNMVIELKTSYSPLQLLSRTQKIQDNAGREYNIRWGPRTLDLDILLYNHENIKMEQLIVPHPRMFERGFVIIPLREVNPVLYFPSIEKSIDAVYEQLRDKEGVYLWKKPFGEEEFGHSES</sequence>
<keyword evidence="8" id="KW-0289">Folate biosynthesis</keyword>
<dbReference type="EMBL" id="MLQR01000001">
    <property type="protein sequence ID" value="OIJ17522.1"/>
    <property type="molecule type" value="Genomic_DNA"/>
</dbReference>
<keyword evidence="7" id="KW-0067">ATP-binding</keyword>
<gene>
    <name evidence="10" type="ORF">BKP37_03260</name>
</gene>
<dbReference type="CDD" id="cd00483">
    <property type="entry name" value="HPPK"/>
    <property type="match status" value="1"/>
</dbReference>
<dbReference type="SUPFAM" id="SSF55083">
    <property type="entry name" value="6-hydroxymethyl-7,8-dihydropterin pyrophosphokinase, HPPK"/>
    <property type="match status" value="1"/>
</dbReference>
<evidence type="ECO:0000256" key="2">
    <source>
        <dbReference type="ARBA" id="ARBA00005051"/>
    </source>
</evidence>
<evidence type="ECO:0000313" key="11">
    <source>
        <dbReference type="Proteomes" id="UP000179524"/>
    </source>
</evidence>